<feature type="compositionally biased region" description="Polar residues" evidence="1">
    <location>
        <begin position="1"/>
        <end position="10"/>
    </location>
</feature>
<evidence type="ECO:0000256" key="1">
    <source>
        <dbReference type="SAM" id="MobiDB-lite"/>
    </source>
</evidence>
<protein>
    <submittedName>
        <fullName evidence="2">Uncharacterized protein</fullName>
    </submittedName>
</protein>
<dbReference type="EMBL" id="CAEKDK010000008">
    <property type="protein sequence ID" value="CAB4290073.1"/>
    <property type="molecule type" value="Genomic_DNA"/>
</dbReference>
<gene>
    <name evidence="2" type="ORF">CURHAP_LOCUS49921</name>
</gene>
<dbReference type="AlphaFoldDB" id="A0A6J5VP49"/>
<dbReference type="Proteomes" id="UP000507222">
    <property type="component" value="Unassembled WGS sequence"/>
</dbReference>
<proteinExistence type="predicted"/>
<reference evidence="2 3" key="1">
    <citation type="submission" date="2020-05" db="EMBL/GenBank/DDBJ databases">
        <authorList>
            <person name="Campoy J."/>
            <person name="Schneeberger K."/>
            <person name="Spophaly S."/>
        </authorList>
    </citation>
    <scope>NUCLEOTIDE SEQUENCE [LARGE SCALE GENOMIC DNA]</scope>
    <source>
        <strain evidence="2">PruArmRojPasFocal</strain>
    </source>
</reference>
<feature type="region of interest" description="Disordered" evidence="1">
    <location>
        <begin position="1"/>
        <end position="53"/>
    </location>
</feature>
<evidence type="ECO:0000313" key="2">
    <source>
        <dbReference type="EMBL" id="CAB4290073.1"/>
    </source>
</evidence>
<accession>A0A6J5VP49</accession>
<evidence type="ECO:0000313" key="3">
    <source>
        <dbReference type="Proteomes" id="UP000507222"/>
    </source>
</evidence>
<sequence length="183" mass="20576">MSETLSTIFEESSASSSTLENFQEEGAQQLHETDVSFESCTDGESSPPLPPGLTKLNTTIRLGLYSKVKFCNKENTVTSDIDPAETTPSMNDPNSSRSFNKSINFSRFTSFFRPNATSPSRQHLIMIIMIFMIIKMRCLPYVRGLLLQRFLWKSSNWRLILYVGGHGNKKYVARVKGSDGTIC</sequence>
<name>A0A6J5VP49_PRUAR</name>
<organism evidence="2 3">
    <name type="scientific">Prunus armeniaca</name>
    <name type="common">Apricot</name>
    <name type="synonym">Armeniaca vulgaris</name>
    <dbReference type="NCBI Taxonomy" id="36596"/>
    <lineage>
        <taxon>Eukaryota</taxon>
        <taxon>Viridiplantae</taxon>
        <taxon>Streptophyta</taxon>
        <taxon>Embryophyta</taxon>
        <taxon>Tracheophyta</taxon>
        <taxon>Spermatophyta</taxon>
        <taxon>Magnoliopsida</taxon>
        <taxon>eudicotyledons</taxon>
        <taxon>Gunneridae</taxon>
        <taxon>Pentapetalae</taxon>
        <taxon>rosids</taxon>
        <taxon>fabids</taxon>
        <taxon>Rosales</taxon>
        <taxon>Rosaceae</taxon>
        <taxon>Amygdaloideae</taxon>
        <taxon>Amygdaleae</taxon>
        <taxon>Prunus</taxon>
    </lineage>
</organism>